<name>K0SBK0_THAOC</name>
<evidence type="ECO:0000256" key="1">
    <source>
        <dbReference type="SAM" id="MobiDB-lite"/>
    </source>
</evidence>
<feature type="region of interest" description="Disordered" evidence="1">
    <location>
        <begin position="437"/>
        <end position="472"/>
    </location>
</feature>
<feature type="transmembrane region" description="Helical" evidence="2">
    <location>
        <begin position="304"/>
        <end position="326"/>
    </location>
</feature>
<feature type="region of interest" description="Disordered" evidence="1">
    <location>
        <begin position="187"/>
        <end position="232"/>
    </location>
</feature>
<keyword evidence="2" id="KW-0812">Transmembrane</keyword>
<feature type="transmembrane region" description="Helical" evidence="2">
    <location>
        <begin position="271"/>
        <end position="292"/>
    </location>
</feature>
<dbReference type="EMBL" id="AGNL01018975">
    <property type="protein sequence ID" value="EJK62314.1"/>
    <property type="molecule type" value="Genomic_DNA"/>
</dbReference>
<reference evidence="3 4" key="1">
    <citation type="journal article" date="2012" name="Genome Biol.">
        <title>Genome and low-iron response of an oceanic diatom adapted to chronic iron limitation.</title>
        <authorList>
            <person name="Lommer M."/>
            <person name="Specht M."/>
            <person name="Roy A.S."/>
            <person name="Kraemer L."/>
            <person name="Andreson R."/>
            <person name="Gutowska M.A."/>
            <person name="Wolf J."/>
            <person name="Bergner S.V."/>
            <person name="Schilhabel M.B."/>
            <person name="Klostermeier U.C."/>
            <person name="Beiko R.G."/>
            <person name="Rosenstiel P."/>
            <person name="Hippler M."/>
            <person name="Laroche J."/>
        </authorList>
    </citation>
    <scope>NUCLEOTIDE SEQUENCE [LARGE SCALE GENOMIC DNA]</scope>
    <source>
        <strain evidence="3 4">CCMP1005</strain>
    </source>
</reference>
<evidence type="ECO:0000256" key="2">
    <source>
        <dbReference type="SAM" id="Phobius"/>
    </source>
</evidence>
<dbReference type="Proteomes" id="UP000266841">
    <property type="component" value="Unassembled WGS sequence"/>
</dbReference>
<comment type="caution">
    <text evidence="3">The sequence shown here is derived from an EMBL/GenBank/DDBJ whole genome shotgun (WGS) entry which is preliminary data.</text>
</comment>
<keyword evidence="2" id="KW-0472">Membrane</keyword>
<feature type="compositionally biased region" description="Basic and acidic residues" evidence="1">
    <location>
        <begin position="41"/>
        <end position="55"/>
    </location>
</feature>
<dbReference type="AlphaFoldDB" id="K0SBK0"/>
<feature type="compositionally biased region" description="Low complexity" evidence="1">
    <location>
        <begin position="62"/>
        <end position="71"/>
    </location>
</feature>
<feature type="region of interest" description="Disordered" evidence="1">
    <location>
        <begin position="1"/>
        <end position="135"/>
    </location>
</feature>
<dbReference type="OrthoDB" id="42325at2759"/>
<organism evidence="3 4">
    <name type="scientific">Thalassiosira oceanica</name>
    <name type="common">Marine diatom</name>
    <dbReference type="NCBI Taxonomy" id="159749"/>
    <lineage>
        <taxon>Eukaryota</taxon>
        <taxon>Sar</taxon>
        <taxon>Stramenopiles</taxon>
        <taxon>Ochrophyta</taxon>
        <taxon>Bacillariophyta</taxon>
        <taxon>Coscinodiscophyceae</taxon>
        <taxon>Thalassiosirophycidae</taxon>
        <taxon>Thalassiosirales</taxon>
        <taxon>Thalassiosiraceae</taxon>
        <taxon>Thalassiosira</taxon>
    </lineage>
</organism>
<feature type="non-terminal residue" evidence="3">
    <location>
        <position position="1"/>
    </location>
</feature>
<keyword evidence="4" id="KW-1185">Reference proteome</keyword>
<feature type="compositionally biased region" description="Gly residues" evidence="1">
    <location>
        <begin position="104"/>
        <end position="126"/>
    </location>
</feature>
<evidence type="ECO:0000313" key="4">
    <source>
        <dbReference type="Proteomes" id="UP000266841"/>
    </source>
</evidence>
<protein>
    <submittedName>
        <fullName evidence="3">Uncharacterized protein</fullName>
    </submittedName>
</protein>
<feature type="compositionally biased region" description="Basic residues" evidence="1">
    <location>
        <begin position="1"/>
        <end position="17"/>
    </location>
</feature>
<feature type="transmembrane region" description="Helical" evidence="2">
    <location>
        <begin position="241"/>
        <end position="259"/>
    </location>
</feature>
<dbReference type="eggNOG" id="ENOG502RD2B">
    <property type="taxonomic scope" value="Eukaryota"/>
</dbReference>
<evidence type="ECO:0000313" key="3">
    <source>
        <dbReference type="EMBL" id="EJK62314.1"/>
    </source>
</evidence>
<gene>
    <name evidence="3" type="ORF">THAOC_17079</name>
</gene>
<keyword evidence="2" id="KW-1133">Transmembrane helix</keyword>
<proteinExistence type="predicted"/>
<accession>K0SBK0</accession>
<feature type="transmembrane region" description="Helical" evidence="2">
    <location>
        <begin position="338"/>
        <end position="362"/>
    </location>
</feature>
<sequence length="472" mass="50355">RQSQPRPRRVGPPRRAQRLPQQQREREELPPGVQEPAGPAERPRDGHVERLDRGGRRGGRGTAPPAAGAGAPPEPRQLHEDYSHRLHRNQVAGGAEELRRGRGHGAVSGLRGGARGGAGGGAGGPDRGPDGPPAVDLLLADINGGDFRVDRPGHGAVDAEDRFGELSLLDNISPGLALAPWPAHHARRVGHGPEQIHRRGQRQQETGGLDRPPRQGRVPAAPAEESQDRAEDGRAVLHPSVLYSAVWFLIFMSMLMSVLRLDLNVYSVQPYIVIAVMALLGVVSGTLIYIVHGHQVGYYKLTDAQLTAGVFYATSSFLAVLVVSIMADALSLPDLIQVDLLIVIVLLSPVVVILGGLGAYFVSRDEYDRLLEHGGQNAVVPMDLVLEQDGWTSVLGRGTVQIPLFGDVEYAPLGPEAAEAAGPCCCYPTVRAEEGRAGHGRLPGARNYQSPAPPGSRMEARATWGGSEAPIV</sequence>